<comment type="cofactor">
    <cofactor evidence="10 13">
        <name>a divalent metal cation</name>
        <dbReference type="ChEBI" id="CHEBI:60240"/>
    </cofactor>
    <text evidence="10 13">Binds 1 divalent metal cation per subunit.</text>
</comment>
<dbReference type="GO" id="GO:0004750">
    <property type="term" value="F:D-ribulose-phosphate 3-epimerase activity"/>
    <property type="evidence" value="ECO:0007669"/>
    <property type="project" value="UniProtKB-UniRule"/>
</dbReference>
<dbReference type="AlphaFoldDB" id="A0A7C2PJT6"/>
<evidence type="ECO:0000256" key="8">
    <source>
        <dbReference type="ARBA" id="ARBA00022723"/>
    </source>
</evidence>
<dbReference type="Gene3D" id="3.20.20.70">
    <property type="entry name" value="Aldolase class I"/>
    <property type="match status" value="1"/>
</dbReference>
<feature type="binding site" evidence="10 14">
    <location>
        <position position="62"/>
    </location>
    <ligand>
        <name>substrate</name>
    </ligand>
</feature>
<comment type="function">
    <text evidence="10">Catalyzes the reversible epimerization of D-ribulose 5-phosphate to D-xylulose 5-phosphate.</text>
</comment>
<evidence type="ECO:0000256" key="12">
    <source>
        <dbReference type="PIRSR" id="PIRSR001461-1"/>
    </source>
</evidence>
<comment type="caution">
    <text evidence="15">The sequence shown here is derived from an EMBL/GenBank/DDBJ whole genome shotgun (WGS) entry which is preliminary data.</text>
</comment>
<comment type="cofactor">
    <cofactor evidence="4">
        <name>Zn(2+)</name>
        <dbReference type="ChEBI" id="CHEBI:29105"/>
    </cofactor>
</comment>
<feature type="active site" description="Proton donor" evidence="10 12">
    <location>
        <position position="171"/>
    </location>
</feature>
<keyword evidence="8 10" id="KW-0479">Metal-binding</keyword>
<dbReference type="EC" id="5.1.3.1" evidence="7 10"/>
<feature type="binding site" evidence="10 14">
    <location>
        <begin position="138"/>
        <end position="141"/>
    </location>
    <ligand>
        <name>substrate</name>
    </ligand>
</feature>
<feature type="binding site" evidence="10 14">
    <location>
        <position position="6"/>
    </location>
    <ligand>
        <name>substrate</name>
    </ligand>
</feature>
<name>A0A7C2PJT6_UNCW3</name>
<evidence type="ECO:0000256" key="13">
    <source>
        <dbReference type="PIRSR" id="PIRSR001461-2"/>
    </source>
</evidence>
<comment type="cofactor">
    <cofactor evidence="2">
        <name>Mn(2+)</name>
        <dbReference type="ChEBI" id="CHEBI:29035"/>
    </cofactor>
</comment>
<evidence type="ECO:0000256" key="9">
    <source>
        <dbReference type="ARBA" id="ARBA00023235"/>
    </source>
</evidence>
<keyword evidence="10 11" id="KW-0119">Carbohydrate metabolism</keyword>
<feature type="binding site" evidence="10 13">
    <location>
        <position position="171"/>
    </location>
    <ligand>
        <name>a divalent metal cation</name>
        <dbReference type="ChEBI" id="CHEBI:60240"/>
    </ligand>
</feature>
<dbReference type="PANTHER" id="PTHR11749">
    <property type="entry name" value="RIBULOSE-5-PHOSPHATE-3-EPIMERASE"/>
    <property type="match status" value="1"/>
</dbReference>
<reference evidence="15" key="1">
    <citation type="journal article" date="2020" name="mSystems">
        <title>Genome- and Community-Level Interaction Insights into Carbon Utilization and Element Cycling Functions of Hydrothermarchaeota in Hydrothermal Sediment.</title>
        <authorList>
            <person name="Zhou Z."/>
            <person name="Liu Y."/>
            <person name="Xu W."/>
            <person name="Pan J."/>
            <person name="Luo Z.H."/>
            <person name="Li M."/>
        </authorList>
    </citation>
    <scope>NUCLEOTIDE SEQUENCE [LARGE SCALE GENOMIC DNA]</scope>
    <source>
        <strain evidence="15">SpSt-34</strain>
        <strain evidence="16">SpSt-69</strain>
    </source>
</reference>
<comment type="pathway">
    <text evidence="10">Carbohydrate degradation.</text>
</comment>
<comment type="cofactor">
    <cofactor evidence="3">
        <name>Co(2+)</name>
        <dbReference type="ChEBI" id="CHEBI:48828"/>
    </cofactor>
</comment>
<comment type="caution">
    <text evidence="10">Lacks conserved residue(s) required for the propagation of feature annotation.</text>
</comment>
<comment type="catalytic activity">
    <reaction evidence="1 10 11">
        <text>D-ribulose 5-phosphate = D-xylulose 5-phosphate</text>
        <dbReference type="Rhea" id="RHEA:13677"/>
        <dbReference type="ChEBI" id="CHEBI:57737"/>
        <dbReference type="ChEBI" id="CHEBI:58121"/>
        <dbReference type="EC" id="5.1.3.1"/>
    </reaction>
</comment>
<comment type="cofactor">
    <cofactor evidence="5">
        <name>Fe(2+)</name>
        <dbReference type="ChEBI" id="CHEBI:29033"/>
    </cofactor>
</comment>
<dbReference type="GO" id="GO:0046872">
    <property type="term" value="F:metal ion binding"/>
    <property type="evidence" value="ECO:0007669"/>
    <property type="project" value="UniProtKB-UniRule"/>
</dbReference>
<keyword evidence="9 10" id="KW-0413">Isomerase</keyword>
<feature type="binding site" evidence="10 13">
    <location>
        <position position="62"/>
    </location>
    <ligand>
        <name>a divalent metal cation</name>
        <dbReference type="ChEBI" id="CHEBI:60240"/>
    </ligand>
</feature>
<accession>A0A7C2PJT6</accession>
<evidence type="ECO:0000256" key="6">
    <source>
        <dbReference type="ARBA" id="ARBA00009541"/>
    </source>
</evidence>
<sequence length="213" mass="24054">MKVSPSILACDFAKLEEEIKSVENADFLHLDIMDGVFVPNITFGPFMVETINRLTDLPLESHLMIIDPLKYIEVFAKAGSDVIIFHVEAKTDIFKALKKTKSLGIKVGLSLNPETPLRTLLPYFELIDVVLVMSVNPGFYGQRFMPQVLPKLEKLKEIKDSKKYNFVIEVDGGINEETAKIVAPYVDVIVSGAYIFESKNRKEKIDYLKKLSP</sequence>
<keyword evidence="13" id="KW-0464">Manganese</keyword>
<dbReference type="EMBL" id="DSOL01000054">
    <property type="protein sequence ID" value="HEN27439.1"/>
    <property type="molecule type" value="Genomic_DNA"/>
</dbReference>
<dbReference type="GO" id="GO:0005737">
    <property type="term" value="C:cytoplasm"/>
    <property type="evidence" value="ECO:0007669"/>
    <property type="project" value="UniProtKB-ARBA"/>
</dbReference>
<evidence type="ECO:0000313" key="16">
    <source>
        <dbReference type="EMBL" id="HGL17404.1"/>
    </source>
</evidence>
<feature type="binding site" evidence="10 13">
    <location>
        <position position="31"/>
    </location>
    <ligand>
        <name>a divalent metal cation</name>
        <dbReference type="ChEBI" id="CHEBI:60240"/>
    </ligand>
</feature>
<evidence type="ECO:0000256" key="4">
    <source>
        <dbReference type="ARBA" id="ARBA00001947"/>
    </source>
</evidence>
<evidence type="ECO:0000256" key="2">
    <source>
        <dbReference type="ARBA" id="ARBA00001936"/>
    </source>
</evidence>
<dbReference type="SUPFAM" id="SSF51366">
    <property type="entry name" value="Ribulose-phoshate binding barrel"/>
    <property type="match status" value="1"/>
</dbReference>
<evidence type="ECO:0000256" key="11">
    <source>
        <dbReference type="PIRNR" id="PIRNR001461"/>
    </source>
</evidence>
<feature type="binding site" evidence="10 13">
    <location>
        <position position="29"/>
    </location>
    <ligand>
        <name>a divalent metal cation</name>
        <dbReference type="ChEBI" id="CHEBI:60240"/>
    </ligand>
</feature>
<dbReference type="PROSITE" id="PS01085">
    <property type="entry name" value="RIBUL_P_3_EPIMER_1"/>
    <property type="match status" value="1"/>
</dbReference>
<organism evidence="15">
    <name type="scientific">candidate division WOR-3 bacterium</name>
    <dbReference type="NCBI Taxonomy" id="2052148"/>
    <lineage>
        <taxon>Bacteria</taxon>
        <taxon>Bacteria division WOR-3</taxon>
    </lineage>
</organism>
<evidence type="ECO:0000256" key="5">
    <source>
        <dbReference type="ARBA" id="ARBA00001954"/>
    </source>
</evidence>
<feature type="active site" description="Proton acceptor" evidence="10 12">
    <location>
        <position position="31"/>
    </location>
</feature>
<dbReference type="PROSITE" id="PS01086">
    <property type="entry name" value="RIBUL_P_3_EPIMER_2"/>
    <property type="match status" value="1"/>
</dbReference>
<dbReference type="HAMAP" id="MF_02227">
    <property type="entry name" value="RPE"/>
    <property type="match status" value="1"/>
</dbReference>
<dbReference type="GO" id="GO:0019323">
    <property type="term" value="P:pentose catabolic process"/>
    <property type="evidence" value="ECO:0007669"/>
    <property type="project" value="UniProtKB-UniRule"/>
</dbReference>
<dbReference type="InterPro" id="IPR011060">
    <property type="entry name" value="RibuloseP-bd_barrel"/>
</dbReference>
<dbReference type="GO" id="GO:0006098">
    <property type="term" value="P:pentose-phosphate shunt"/>
    <property type="evidence" value="ECO:0007669"/>
    <property type="project" value="UniProtKB-UniRule"/>
</dbReference>
<dbReference type="PIRSF" id="PIRSF001461">
    <property type="entry name" value="RPE"/>
    <property type="match status" value="1"/>
</dbReference>
<dbReference type="EMBL" id="DTDJ01000027">
    <property type="protein sequence ID" value="HGL17404.1"/>
    <property type="molecule type" value="Genomic_DNA"/>
</dbReference>
<evidence type="ECO:0000256" key="3">
    <source>
        <dbReference type="ARBA" id="ARBA00001941"/>
    </source>
</evidence>
<keyword evidence="13" id="KW-0862">Zinc</keyword>
<proteinExistence type="inferred from homology"/>
<comment type="similarity">
    <text evidence="6 10 11">Belongs to the ribulose-phosphate 3-epimerase family.</text>
</comment>
<feature type="binding site" evidence="14">
    <location>
        <position position="173"/>
    </location>
    <ligand>
        <name>substrate</name>
    </ligand>
</feature>
<dbReference type="NCBIfam" id="NF004076">
    <property type="entry name" value="PRK05581.1-4"/>
    <property type="match status" value="1"/>
</dbReference>
<evidence type="ECO:0000256" key="14">
    <source>
        <dbReference type="PIRSR" id="PIRSR001461-3"/>
    </source>
</evidence>
<evidence type="ECO:0000313" key="15">
    <source>
        <dbReference type="EMBL" id="HEN27439.1"/>
    </source>
</evidence>
<gene>
    <name evidence="10 15" type="primary">rpe</name>
    <name evidence="15" type="ORF">ENQ77_02000</name>
    <name evidence="16" type="ORF">ENU66_03625</name>
</gene>
<evidence type="ECO:0000256" key="7">
    <source>
        <dbReference type="ARBA" id="ARBA00013188"/>
    </source>
</evidence>
<dbReference type="FunFam" id="3.20.20.70:FF:000004">
    <property type="entry name" value="Ribulose-phosphate 3-epimerase"/>
    <property type="match status" value="1"/>
</dbReference>
<dbReference type="InterPro" id="IPR000056">
    <property type="entry name" value="Ribul_P_3_epim-like"/>
</dbReference>
<dbReference type="NCBIfam" id="TIGR01163">
    <property type="entry name" value="rpe"/>
    <property type="match status" value="1"/>
</dbReference>
<evidence type="ECO:0000256" key="10">
    <source>
        <dbReference type="HAMAP-Rule" id="MF_02227"/>
    </source>
</evidence>
<feature type="binding site" evidence="10">
    <location>
        <begin position="171"/>
        <end position="173"/>
    </location>
    <ligand>
        <name>substrate</name>
    </ligand>
</feature>
<dbReference type="Pfam" id="PF00834">
    <property type="entry name" value="Ribul_P_3_epim"/>
    <property type="match status" value="1"/>
</dbReference>
<dbReference type="CDD" id="cd00429">
    <property type="entry name" value="RPE"/>
    <property type="match status" value="1"/>
</dbReference>
<dbReference type="InterPro" id="IPR013785">
    <property type="entry name" value="Aldolase_TIM"/>
</dbReference>
<keyword evidence="13" id="KW-0170">Cobalt</keyword>
<protein>
    <recommendedName>
        <fullName evidence="7 10">Ribulose-phosphate 3-epimerase</fullName>
        <ecNumber evidence="7 10">5.1.3.1</ecNumber>
    </recommendedName>
</protein>
<evidence type="ECO:0000256" key="1">
    <source>
        <dbReference type="ARBA" id="ARBA00001782"/>
    </source>
</evidence>
<dbReference type="InterPro" id="IPR026019">
    <property type="entry name" value="Ribul_P_3_epim"/>
</dbReference>